<protein>
    <submittedName>
        <fullName evidence="1">Uncharacterized protein</fullName>
    </submittedName>
</protein>
<name>A0AAD6PWM4_9ROSI</name>
<sequence length="22" mass="2605">MDNPSPDFFGFKLGVHFILLFY</sequence>
<accession>A0AAD6PWM4</accession>
<dbReference type="EMBL" id="JAQIZT010000016">
    <property type="protein sequence ID" value="KAJ6969380.1"/>
    <property type="molecule type" value="Genomic_DNA"/>
</dbReference>
<evidence type="ECO:0000313" key="2">
    <source>
        <dbReference type="Proteomes" id="UP001164929"/>
    </source>
</evidence>
<evidence type="ECO:0000313" key="1">
    <source>
        <dbReference type="EMBL" id="KAJ6969380.1"/>
    </source>
</evidence>
<comment type="caution">
    <text evidence="1">The sequence shown here is derived from an EMBL/GenBank/DDBJ whole genome shotgun (WGS) entry which is preliminary data.</text>
</comment>
<gene>
    <name evidence="1" type="ORF">NC653_037139</name>
</gene>
<dbReference type="AlphaFoldDB" id="A0AAD6PWM4"/>
<keyword evidence="2" id="KW-1185">Reference proteome</keyword>
<organism evidence="1 2">
    <name type="scientific">Populus alba x Populus x berolinensis</name>
    <dbReference type="NCBI Taxonomy" id="444605"/>
    <lineage>
        <taxon>Eukaryota</taxon>
        <taxon>Viridiplantae</taxon>
        <taxon>Streptophyta</taxon>
        <taxon>Embryophyta</taxon>
        <taxon>Tracheophyta</taxon>
        <taxon>Spermatophyta</taxon>
        <taxon>Magnoliopsida</taxon>
        <taxon>eudicotyledons</taxon>
        <taxon>Gunneridae</taxon>
        <taxon>Pentapetalae</taxon>
        <taxon>rosids</taxon>
        <taxon>fabids</taxon>
        <taxon>Malpighiales</taxon>
        <taxon>Salicaceae</taxon>
        <taxon>Saliceae</taxon>
        <taxon>Populus</taxon>
    </lineage>
</organism>
<proteinExistence type="predicted"/>
<reference evidence="1 2" key="1">
    <citation type="journal article" date="2023" name="Mol. Ecol. Resour.">
        <title>Chromosome-level genome assembly of a triploid poplar Populus alba 'Berolinensis'.</title>
        <authorList>
            <person name="Chen S."/>
            <person name="Yu Y."/>
            <person name="Wang X."/>
            <person name="Wang S."/>
            <person name="Zhang T."/>
            <person name="Zhou Y."/>
            <person name="He R."/>
            <person name="Meng N."/>
            <person name="Wang Y."/>
            <person name="Liu W."/>
            <person name="Liu Z."/>
            <person name="Liu J."/>
            <person name="Guo Q."/>
            <person name="Huang H."/>
            <person name="Sederoff R.R."/>
            <person name="Wang G."/>
            <person name="Qu G."/>
            <person name="Chen S."/>
        </authorList>
    </citation>
    <scope>NUCLEOTIDE SEQUENCE [LARGE SCALE GENOMIC DNA]</scope>
    <source>
        <strain evidence="1">SC-2020</strain>
    </source>
</reference>
<dbReference type="Proteomes" id="UP001164929">
    <property type="component" value="Chromosome 16"/>
</dbReference>